<dbReference type="PROSITE" id="PS50089">
    <property type="entry name" value="ZF_RING_2"/>
    <property type="match status" value="1"/>
</dbReference>
<dbReference type="EMBL" id="LDAU01000064">
    <property type="protein sequence ID" value="KRX08395.1"/>
    <property type="molecule type" value="Genomic_DNA"/>
</dbReference>
<dbReference type="PROSITE" id="PS50966">
    <property type="entry name" value="ZF_SWIM"/>
    <property type="match status" value="1"/>
</dbReference>
<dbReference type="Proteomes" id="UP000054937">
    <property type="component" value="Unassembled WGS sequence"/>
</dbReference>
<dbReference type="PANTHER" id="PTHR21540">
    <property type="entry name" value="RING FINGER AND SWIM DOMAIN-CONTAINING PROTEIN 2"/>
    <property type="match status" value="1"/>
</dbReference>
<dbReference type="InterPro" id="IPR001841">
    <property type="entry name" value="Znf_RING"/>
</dbReference>
<keyword evidence="1" id="KW-0479">Metal-binding</keyword>
<evidence type="ECO:0000313" key="5">
    <source>
        <dbReference type="EMBL" id="KRX08395.1"/>
    </source>
</evidence>
<dbReference type="InterPro" id="IPR007527">
    <property type="entry name" value="Znf_SWIM"/>
</dbReference>
<gene>
    <name evidence="5" type="ORF">PPERSA_08594</name>
</gene>
<dbReference type="InterPro" id="IPR039903">
    <property type="entry name" value="Zswim2"/>
</dbReference>
<evidence type="ECO:0000259" key="3">
    <source>
        <dbReference type="PROSITE" id="PS50089"/>
    </source>
</evidence>
<feature type="domain" description="SWIM-type" evidence="4">
    <location>
        <begin position="80"/>
        <end position="114"/>
    </location>
</feature>
<dbReference type="GO" id="GO:0061630">
    <property type="term" value="F:ubiquitin protein ligase activity"/>
    <property type="evidence" value="ECO:0007669"/>
    <property type="project" value="InterPro"/>
</dbReference>
<keyword evidence="1" id="KW-0863">Zinc-finger</keyword>
<dbReference type="SUPFAM" id="SSF57850">
    <property type="entry name" value="RING/U-box"/>
    <property type="match status" value="1"/>
</dbReference>
<comment type="caution">
    <text evidence="5">The sequence shown here is derived from an EMBL/GenBank/DDBJ whole genome shotgun (WGS) entry which is preliminary data.</text>
</comment>
<feature type="region of interest" description="Disordered" evidence="2">
    <location>
        <begin position="1"/>
        <end position="30"/>
    </location>
</feature>
<keyword evidence="1" id="KW-0862">Zinc</keyword>
<sequence length="235" mass="28102">MFDYDKFEDRKENGDNFDLQVKKDNNRENDQNNFIFKTGVQKRDERKQKAKSQKMYLMEAKRNLNDEWQFQVQGFSGLQYNLIFNIKGLSCSCPDFLQRKKCCKHIFFIVSRIAQQDQLLDLMKCNPVLKAGRFQILDKNLKQRLEERINQEPTQQEIDNFDKEKLGVEKDCIICFQELETKDLTQCSTCQKFIHQSCIIEWTKKNNTCPLCRQRWQIQKGDTKDAFSKLKRIKI</sequence>
<dbReference type="InParanoid" id="A0A0V0R1M9"/>
<organism evidence="5 6">
    <name type="scientific">Pseudocohnilembus persalinus</name>
    <name type="common">Ciliate</name>
    <dbReference type="NCBI Taxonomy" id="266149"/>
    <lineage>
        <taxon>Eukaryota</taxon>
        <taxon>Sar</taxon>
        <taxon>Alveolata</taxon>
        <taxon>Ciliophora</taxon>
        <taxon>Intramacronucleata</taxon>
        <taxon>Oligohymenophorea</taxon>
        <taxon>Scuticociliatia</taxon>
        <taxon>Philasterida</taxon>
        <taxon>Pseudocohnilembidae</taxon>
        <taxon>Pseudocohnilembus</taxon>
    </lineage>
</organism>
<dbReference type="AlphaFoldDB" id="A0A0V0R1M9"/>
<dbReference type="OrthoDB" id="1935339at2759"/>
<dbReference type="Pfam" id="PF04434">
    <property type="entry name" value="SWIM"/>
    <property type="match status" value="1"/>
</dbReference>
<dbReference type="InterPro" id="IPR013083">
    <property type="entry name" value="Znf_RING/FYVE/PHD"/>
</dbReference>
<dbReference type="Pfam" id="PF13639">
    <property type="entry name" value="zf-RING_2"/>
    <property type="match status" value="1"/>
</dbReference>
<dbReference type="PANTHER" id="PTHR21540:SF0">
    <property type="entry name" value="PHD FAMILY PROTEIN"/>
    <property type="match status" value="1"/>
</dbReference>
<protein>
    <submittedName>
        <fullName evidence="5">Uncharacterized protein</fullName>
    </submittedName>
</protein>
<evidence type="ECO:0000256" key="2">
    <source>
        <dbReference type="SAM" id="MobiDB-lite"/>
    </source>
</evidence>
<accession>A0A0V0R1M9</accession>
<feature type="domain" description="RING-type" evidence="3">
    <location>
        <begin position="172"/>
        <end position="213"/>
    </location>
</feature>
<evidence type="ECO:0000256" key="1">
    <source>
        <dbReference type="PROSITE-ProRule" id="PRU00175"/>
    </source>
</evidence>
<name>A0A0V0R1M9_PSEPJ</name>
<evidence type="ECO:0000313" key="6">
    <source>
        <dbReference type="Proteomes" id="UP000054937"/>
    </source>
</evidence>
<keyword evidence="6" id="KW-1185">Reference proteome</keyword>
<proteinExistence type="predicted"/>
<evidence type="ECO:0000259" key="4">
    <source>
        <dbReference type="PROSITE" id="PS50966"/>
    </source>
</evidence>
<reference evidence="5 6" key="1">
    <citation type="journal article" date="2015" name="Sci. Rep.">
        <title>Genome of the facultative scuticociliatosis pathogen Pseudocohnilembus persalinus provides insight into its virulence through horizontal gene transfer.</title>
        <authorList>
            <person name="Xiong J."/>
            <person name="Wang G."/>
            <person name="Cheng J."/>
            <person name="Tian M."/>
            <person name="Pan X."/>
            <person name="Warren A."/>
            <person name="Jiang C."/>
            <person name="Yuan D."/>
            <person name="Miao W."/>
        </authorList>
    </citation>
    <scope>NUCLEOTIDE SEQUENCE [LARGE SCALE GENOMIC DNA]</scope>
    <source>
        <strain evidence="5">36N120E</strain>
    </source>
</reference>
<dbReference type="GO" id="GO:0008270">
    <property type="term" value="F:zinc ion binding"/>
    <property type="evidence" value="ECO:0007669"/>
    <property type="project" value="UniProtKB-KW"/>
</dbReference>
<dbReference type="Gene3D" id="3.30.40.10">
    <property type="entry name" value="Zinc/RING finger domain, C3HC4 (zinc finger)"/>
    <property type="match status" value="1"/>
</dbReference>